<dbReference type="STRING" id="1184609.KILIM_001_00130"/>
<dbReference type="Pfam" id="PF02397">
    <property type="entry name" value="Bac_transf"/>
    <property type="match status" value="1"/>
</dbReference>
<dbReference type="InterPro" id="IPR003362">
    <property type="entry name" value="Bact_transf"/>
</dbReference>
<feature type="transmembrane region" description="Helical" evidence="3">
    <location>
        <begin position="329"/>
        <end position="349"/>
    </location>
</feature>
<feature type="transmembrane region" description="Helical" evidence="3">
    <location>
        <begin position="92"/>
        <end position="113"/>
    </location>
</feature>
<keyword evidence="6" id="KW-1185">Reference proteome</keyword>
<comment type="caution">
    <text evidence="5">The sequence shown here is derived from an EMBL/GenBank/DDBJ whole genome shotgun (WGS) entry which is preliminary data.</text>
</comment>
<feature type="compositionally biased region" description="Basic and acidic residues" evidence="2">
    <location>
        <begin position="1"/>
        <end position="13"/>
    </location>
</feature>
<keyword evidence="3" id="KW-0472">Membrane</keyword>
<proteinExistence type="inferred from homology"/>
<dbReference type="Proteomes" id="UP000008366">
    <property type="component" value="Unassembled WGS sequence"/>
</dbReference>
<dbReference type="eggNOG" id="COG2148">
    <property type="taxonomic scope" value="Bacteria"/>
</dbReference>
<gene>
    <name evidence="5" type="ORF">KILIM_001_00130</name>
</gene>
<evidence type="ECO:0000313" key="6">
    <source>
        <dbReference type="Proteomes" id="UP000008366"/>
    </source>
</evidence>
<evidence type="ECO:0000256" key="3">
    <source>
        <dbReference type="SAM" id="Phobius"/>
    </source>
</evidence>
<keyword evidence="3" id="KW-1133">Transmembrane helix</keyword>
<feature type="transmembrane region" description="Helical" evidence="3">
    <location>
        <begin position="62"/>
        <end position="80"/>
    </location>
</feature>
<evidence type="ECO:0000256" key="1">
    <source>
        <dbReference type="ARBA" id="ARBA00006464"/>
    </source>
</evidence>
<feature type="domain" description="Bacterial sugar transferase" evidence="4">
    <location>
        <begin position="323"/>
        <end position="428"/>
    </location>
</feature>
<organism evidence="5 6">
    <name type="scientific">Kineosphaera limosa NBRC 100340</name>
    <dbReference type="NCBI Taxonomy" id="1184609"/>
    <lineage>
        <taxon>Bacteria</taxon>
        <taxon>Bacillati</taxon>
        <taxon>Actinomycetota</taxon>
        <taxon>Actinomycetes</taxon>
        <taxon>Micrococcales</taxon>
        <taxon>Dermatophilaceae</taxon>
        <taxon>Kineosphaera</taxon>
    </lineage>
</organism>
<dbReference type="EMBL" id="BAHD01000001">
    <property type="protein sequence ID" value="GAB94011.1"/>
    <property type="molecule type" value="Genomic_DNA"/>
</dbReference>
<dbReference type="PANTHER" id="PTHR30576">
    <property type="entry name" value="COLANIC BIOSYNTHESIS UDP-GLUCOSE LIPID CARRIER TRANSFERASE"/>
    <property type="match status" value="1"/>
</dbReference>
<dbReference type="PANTHER" id="PTHR30576:SF10">
    <property type="entry name" value="SLL5057 PROTEIN"/>
    <property type="match status" value="1"/>
</dbReference>
<feature type="transmembrane region" description="Helical" evidence="3">
    <location>
        <begin position="152"/>
        <end position="171"/>
    </location>
</feature>
<protein>
    <submittedName>
        <fullName evidence="5">Putative glycosyltransferase</fullName>
    </submittedName>
</protein>
<sequence length="467" mass="50895">MSVHERQQHDVSRPRHRARRRPSVERLVVARATDEPFAPTLAATAADRPAAGAWARTYLRRVVALDLLVGVMGTALATTVRFGDHPSSSYQLLLALIPLAWVGALSMAGAYARRHLGVSGEEYRAVGRATVGLLAVLAVAAFLANVQLARLYVLYLLPALFVGGLLVRRFLRAWLMRKRVQGQLMQRTVVIGRADAATALLRSIQAEPSQGLKPVAACVSGLDAHWDARSTIDGVPVMGSPRDALAATDLYNAEVVAVASHPDLAGKSLRRLAWALEERGVELIVSPGLLDVAGPRLSIRPSTNLSLLHIERPAHTTRSMLLKGAMDRMLAGLLLLALSPLLITIALAVKFGQRGDRGPVFFRQRRVGVRGELFEIYKFRTMVVDAETRLAALAKLSDGNGVLFKMQADPRITRVGRLLRRYSLDELPSSSTCSRATCHSSDRGRRCRPRCSSTSRMRCVACTCGRA</sequence>
<dbReference type="GO" id="GO:0016780">
    <property type="term" value="F:phosphotransferase activity, for other substituted phosphate groups"/>
    <property type="evidence" value="ECO:0007669"/>
    <property type="project" value="TreeGrafter"/>
</dbReference>
<evidence type="ECO:0000259" key="4">
    <source>
        <dbReference type="Pfam" id="PF02397"/>
    </source>
</evidence>
<evidence type="ECO:0000313" key="5">
    <source>
        <dbReference type="EMBL" id="GAB94011.1"/>
    </source>
</evidence>
<feature type="transmembrane region" description="Helical" evidence="3">
    <location>
        <begin position="125"/>
        <end position="146"/>
    </location>
</feature>
<comment type="similarity">
    <text evidence="1">Belongs to the bacterial sugar transferase family.</text>
</comment>
<feature type="region of interest" description="Disordered" evidence="2">
    <location>
        <begin position="1"/>
        <end position="23"/>
    </location>
</feature>
<dbReference type="Pfam" id="PF13727">
    <property type="entry name" value="CoA_binding_3"/>
    <property type="match status" value="1"/>
</dbReference>
<dbReference type="AlphaFoldDB" id="K6WJP5"/>
<reference evidence="5 6" key="1">
    <citation type="submission" date="2012-08" db="EMBL/GenBank/DDBJ databases">
        <title>Whole genome shotgun sequence of Kineosphaera limosa NBRC 100340.</title>
        <authorList>
            <person name="Yoshida I."/>
            <person name="Isaki S."/>
            <person name="Hosoyama A."/>
            <person name="Tsuchikane K."/>
            <person name="Katsumata H."/>
            <person name="Ando Y."/>
            <person name="Ohji S."/>
            <person name="Hamada M."/>
            <person name="Tamura T."/>
            <person name="Yamazoe A."/>
            <person name="Yamazaki S."/>
            <person name="Fujita N."/>
        </authorList>
    </citation>
    <scope>NUCLEOTIDE SEQUENCE [LARGE SCALE GENOMIC DNA]</scope>
    <source>
        <strain evidence="5 6">NBRC 100340</strain>
    </source>
</reference>
<name>K6WJP5_9MICO</name>
<keyword evidence="3" id="KW-0812">Transmembrane</keyword>
<evidence type="ECO:0000256" key="2">
    <source>
        <dbReference type="SAM" id="MobiDB-lite"/>
    </source>
</evidence>
<accession>K6WJP5</accession>
<keyword evidence="5" id="KW-0808">Transferase</keyword>
<dbReference type="Gene3D" id="3.40.50.720">
    <property type="entry name" value="NAD(P)-binding Rossmann-like Domain"/>
    <property type="match status" value="1"/>
</dbReference>